<evidence type="ECO:0000256" key="2">
    <source>
        <dbReference type="ARBA" id="ARBA00022722"/>
    </source>
</evidence>
<evidence type="ECO:0000256" key="1">
    <source>
        <dbReference type="ARBA" id="ARBA00022490"/>
    </source>
</evidence>
<evidence type="ECO:0000313" key="8">
    <source>
        <dbReference type="Proteomes" id="UP000198669"/>
    </source>
</evidence>
<dbReference type="PANTHER" id="PTHR34137">
    <property type="entry name" value="EXODEOXYRIBONUCLEASE 7 SMALL SUBUNIT"/>
    <property type="match status" value="1"/>
</dbReference>
<organism evidence="4 7">
    <name type="scientific">Methanohalophilus halophilus</name>
    <dbReference type="NCBI Taxonomy" id="2177"/>
    <lineage>
        <taxon>Archaea</taxon>
        <taxon>Methanobacteriati</taxon>
        <taxon>Methanobacteriota</taxon>
        <taxon>Stenosarchaea group</taxon>
        <taxon>Methanomicrobia</taxon>
        <taxon>Methanosarcinales</taxon>
        <taxon>Methanosarcinaceae</taxon>
        <taxon>Methanohalophilus</taxon>
    </lineage>
</organism>
<name>A0A1L3Q1V6_9EURY</name>
<dbReference type="AlphaFoldDB" id="A0A1L3Q1V6"/>
<dbReference type="SUPFAM" id="SSF116842">
    <property type="entry name" value="XseB-like"/>
    <property type="match status" value="1"/>
</dbReference>
<dbReference type="GO" id="GO:0006308">
    <property type="term" value="P:DNA catabolic process"/>
    <property type="evidence" value="ECO:0007669"/>
    <property type="project" value="InterPro"/>
</dbReference>
<dbReference type="OrthoDB" id="142216at2157"/>
<dbReference type="STRING" id="2177.BHR79_04700"/>
<keyword evidence="7" id="KW-1185">Reference proteome</keyword>
<dbReference type="GO" id="GO:0008855">
    <property type="term" value="F:exodeoxyribonuclease VII activity"/>
    <property type="evidence" value="ECO:0007669"/>
    <property type="project" value="UniProtKB-EC"/>
</dbReference>
<evidence type="ECO:0000256" key="3">
    <source>
        <dbReference type="ARBA" id="ARBA00022801"/>
    </source>
</evidence>
<gene>
    <name evidence="4" type="ORF">BHR79_04700</name>
    <name evidence="5" type="ORF">EFE40_10025</name>
    <name evidence="6" type="ORF">SAMN04515625_1432</name>
</gene>
<sequence length="78" mass="9149">MSSNTENRNFEDSLLELEDIVEKLESGQISLQESMEMFERGIKLAGICNHILQESEQRIEQLIERNEQIESCDFEQEN</sequence>
<evidence type="ECO:0000313" key="5">
    <source>
        <dbReference type="EMBL" id="RNI07518.1"/>
    </source>
</evidence>
<dbReference type="Gene3D" id="1.10.287.1040">
    <property type="entry name" value="Exonuclease VII, small subunit"/>
    <property type="match status" value="1"/>
</dbReference>
<evidence type="ECO:0000313" key="4">
    <source>
        <dbReference type="EMBL" id="APH38856.1"/>
    </source>
</evidence>
<dbReference type="EC" id="3.1.11.6" evidence="5"/>
<keyword evidence="1" id="KW-0963">Cytoplasm</keyword>
<keyword evidence="2" id="KW-0540">Nuclease</keyword>
<protein>
    <submittedName>
        <fullName evidence="4">Exodeoxyribonuclease VII small subunit</fullName>
        <ecNumber evidence="5">3.1.11.6</ecNumber>
    </submittedName>
</protein>
<proteinExistence type="inferred from homology"/>
<dbReference type="Pfam" id="PF02609">
    <property type="entry name" value="Exonuc_VII_S"/>
    <property type="match status" value="1"/>
</dbReference>
<dbReference type="RefSeq" id="WP_072561300.1">
    <property type="nucleotide sequence ID" value="NZ_CP017921.1"/>
</dbReference>
<dbReference type="KEGG" id="mhaz:BHR79_04700"/>
<dbReference type="GeneID" id="30583038"/>
<dbReference type="EMBL" id="CP017921">
    <property type="protein sequence ID" value="APH38856.1"/>
    <property type="molecule type" value="Genomic_DNA"/>
</dbReference>
<evidence type="ECO:0000313" key="7">
    <source>
        <dbReference type="Proteomes" id="UP000186879"/>
    </source>
</evidence>
<dbReference type="EMBL" id="FNMU01000004">
    <property type="protein sequence ID" value="SDW69490.1"/>
    <property type="molecule type" value="Genomic_DNA"/>
</dbReference>
<reference evidence="6 8" key="2">
    <citation type="submission" date="2016-10" db="EMBL/GenBank/DDBJ databases">
        <authorList>
            <person name="de Groot N.N."/>
        </authorList>
    </citation>
    <scope>NUCLEOTIDE SEQUENCE [LARGE SCALE GENOMIC DNA]</scope>
    <source>
        <strain evidence="6 8">Z-7982</strain>
    </source>
</reference>
<dbReference type="Proteomes" id="UP000198669">
    <property type="component" value="Unassembled WGS sequence"/>
</dbReference>
<dbReference type="PANTHER" id="PTHR34137:SF1">
    <property type="entry name" value="EXODEOXYRIBONUCLEASE 7 SMALL SUBUNIT"/>
    <property type="match status" value="1"/>
</dbReference>
<dbReference type="Proteomes" id="UP000186879">
    <property type="component" value="Chromosome"/>
</dbReference>
<dbReference type="PIRSF" id="PIRSF006488">
    <property type="entry name" value="Exonuc_VII_S"/>
    <property type="match status" value="1"/>
</dbReference>
<dbReference type="Proteomes" id="UP000267921">
    <property type="component" value="Unassembled WGS sequence"/>
</dbReference>
<evidence type="ECO:0000313" key="9">
    <source>
        <dbReference type="Proteomes" id="UP000267921"/>
    </source>
</evidence>
<evidence type="ECO:0000313" key="6">
    <source>
        <dbReference type="EMBL" id="SDW69490.1"/>
    </source>
</evidence>
<dbReference type="HAMAP" id="MF_00337">
    <property type="entry name" value="Exonuc_7_S"/>
    <property type="match status" value="1"/>
</dbReference>
<reference evidence="5 9" key="3">
    <citation type="submission" date="2018-10" db="EMBL/GenBank/DDBJ databases">
        <title>Cultivation of a novel Methanohalophilus strain from Kebrit Deep of the Red Sea and a genomic comparison of members of the genus Methanohalophilus.</title>
        <authorList>
            <person name="Guan Y."/>
            <person name="Ngugi D.K."/>
            <person name="Stingl U."/>
        </authorList>
    </citation>
    <scope>NUCLEOTIDE SEQUENCE [LARGE SCALE GENOMIC DNA]</scope>
    <source>
        <strain evidence="5 9">DSM 3094</strain>
    </source>
</reference>
<accession>A0A1L3Q1V6</accession>
<keyword evidence="3 5" id="KW-0378">Hydrolase</keyword>
<dbReference type="EMBL" id="RJJG01000008">
    <property type="protein sequence ID" value="RNI07518.1"/>
    <property type="molecule type" value="Genomic_DNA"/>
</dbReference>
<dbReference type="NCBIfam" id="TIGR01280">
    <property type="entry name" value="xseB"/>
    <property type="match status" value="1"/>
</dbReference>
<dbReference type="GO" id="GO:0009318">
    <property type="term" value="C:exodeoxyribonuclease VII complex"/>
    <property type="evidence" value="ECO:0007669"/>
    <property type="project" value="InterPro"/>
</dbReference>
<dbReference type="InterPro" id="IPR037004">
    <property type="entry name" value="Exonuc_VII_ssu_sf"/>
</dbReference>
<dbReference type="GO" id="GO:0005829">
    <property type="term" value="C:cytosol"/>
    <property type="evidence" value="ECO:0007669"/>
    <property type="project" value="TreeGrafter"/>
</dbReference>
<reference evidence="4 7" key="1">
    <citation type="submission" date="2016-10" db="EMBL/GenBank/DDBJ databases">
        <title>Methanohalophilus halophilus.</title>
        <authorList>
            <person name="L'haridon S."/>
        </authorList>
    </citation>
    <scope>NUCLEOTIDE SEQUENCE [LARGE SCALE GENOMIC DNA]</scope>
    <source>
        <strain evidence="4 7">Z-7982</strain>
    </source>
</reference>
<dbReference type="NCBIfam" id="NF002140">
    <property type="entry name" value="PRK00977.1-4"/>
    <property type="match status" value="1"/>
</dbReference>
<dbReference type="InterPro" id="IPR003761">
    <property type="entry name" value="Exonuc_VII_S"/>
</dbReference>